<protein>
    <submittedName>
        <fullName evidence="1">Uncharacterized protein</fullName>
    </submittedName>
</protein>
<dbReference type="EMBL" id="JAIWYP010000005">
    <property type="protein sequence ID" value="KAH3817218.1"/>
    <property type="molecule type" value="Genomic_DNA"/>
</dbReference>
<keyword evidence="2" id="KW-1185">Reference proteome</keyword>
<gene>
    <name evidence="1" type="ORF">DPMN_118750</name>
</gene>
<sequence length="56" mass="6008">MKIESEGSRIAKLSKSISSCELVSPSFTARINCPLSFLISPISSIDVSRTPSSDFS</sequence>
<dbReference type="Proteomes" id="UP000828390">
    <property type="component" value="Unassembled WGS sequence"/>
</dbReference>
<comment type="caution">
    <text evidence="1">The sequence shown here is derived from an EMBL/GenBank/DDBJ whole genome shotgun (WGS) entry which is preliminary data.</text>
</comment>
<reference evidence="1" key="1">
    <citation type="journal article" date="2019" name="bioRxiv">
        <title>The Genome of the Zebra Mussel, Dreissena polymorpha: A Resource for Invasive Species Research.</title>
        <authorList>
            <person name="McCartney M.A."/>
            <person name="Auch B."/>
            <person name="Kono T."/>
            <person name="Mallez S."/>
            <person name="Zhang Y."/>
            <person name="Obille A."/>
            <person name="Becker A."/>
            <person name="Abrahante J.E."/>
            <person name="Garbe J."/>
            <person name="Badalamenti J.P."/>
            <person name="Herman A."/>
            <person name="Mangelson H."/>
            <person name="Liachko I."/>
            <person name="Sullivan S."/>
            <person name="Sone E.D."/>
            <person name="Koren S."/>
            <person name="Silverstein K.A.T."/>
            <person name="Beckman K.B."/>
            <person name="Gohl D.M."/>
        </authorList>
    </citation>
    <scope>NUCLEOTIDE SEQUENCE</scope>
    <source>
        <strain evidence="1">Duluth1</strain>
        <tissue evidence="1">Whole animal</tissue>
    </source>
</reference>
<dbReference type="AlphaFoldDB" id="A0A9D4JQJ4"/>
<evidence type="ECO:0000313" key="2">
    <source>
        <dbReference type="Proteomes" id="UP000828390"/>
    </source>
</evidence>
<reference evidence="1" key="2">
    <citation type="submission" date="2020-11" db="EMBL/GenBank/DDBJ databases">
        <authorList>
            <person name="McCartney M.A."/>
            <person name="Auch B."/>
            <person name="Kono T."/>
            <person name="Mallez S."/>
            <person name="Becker A."/>
            <person name="Gohl D.M."/>
            <person name="Silverstein K.A.T."/>
            <person name="Koren S."/>
            <person name="Bechman K.B."/>
            <person name="Herman A."/>
            <person name="Abrahante J.E."/>
            <person name="Garbe J."/>
        </authorList>
    </citation>
    <scope>NUCLEOTIDE SEQUENCE</scope>
    <source>
        <strain evidence="1">Duluth1</strain>
        <tissue evidence="1">Whole animal</tissue>
    </source>
</reference>
<name>A0A9D4JQJ4_DREPO</name>
<evidence type="ECO:0000313" key="1">
    <source>
        <dbReference type="EMBL" id="KAH3817218.1"/>
    </source>
</evidence>
<proteinExistence type="predicted"/>
<organism evidence="1 2">
    <name type="scientific">Dreissena polymorpha</name>
    <name type="common">Zebra mussel</name>
    <name type="synonym">Mytilus polymorpha</name>
    <dbReference type="NCBI Taxonomy" id="45954"/>
    <lineage>
        <taxon>Eukaryota</taxon>
        <taxon>Metazoa</taxon>
        <taxon>Spiralia</taxon>
        <taxon>Lophotrochozoa</taxon>
        <taxon>Mollusca</taxon>
        <taxon>Bivalvia</taxon>
        <taxon>Autobranchia</taxon>
        <taxon>Heteroconchia</taxon>
        <taxon>Euheterodonta</taxon>
        <taxon>Imparidentia</taxon>
        <taxon>Neoheterodontei</taxon>
        <taxon>Myida</taxon>
        <taxon>Dreissenoidea</taxon>
        <taxon>Dreissenidae</taxon>
        <taxon>Dreissena</taxon>
    </lineage>
</organism>
<accession>A0A9D4JQJ4</accession>